<accession>A0ACB9Z699</accession>
<reference evidence="1 2" key="1">
    <citation type="journal article" date="2022" name="New Phytol.">
        <title>Ecological generalism drives hyperdiversity of secondary metabolite gene clusters in xylarialean endophytes.</title>
        <authorList>
            <person name="Franco M.E.E."/>
            <person name="Wisecaver J.H."/>
            <person name="Arnold A.E."/>
            <person name="Ju Y.M."/>
            <person name="Slot J.C."/>
            <person name="Ahrendt S."/>
            <person name="Moore L.P."/>
            <person name="Eastman K.E."/>
            <person name="Scott K."/>
            <person name="Konkel Z."/>
            <person name="Mondo S.J."/>
            <person name="Kuo A."/>
            <person name="Hayes R.D."/>
            <person name="Haridas S."/>
            <person name="Andreopoulos B."/>
            <person name="Riley R."/>
            <person name="LaButti K."/>
            <person name="Pangilinan J."/>
            <person name="Lipzen A."/>
            <person name="Amirebrahimi M."/>
            <person name="Yan J."/>
            <person name="Adam C."/>
            <person name="Keymanesh K."/>
            <person name="Ng V."/>
            <person name="Louie K."/>
            <person name="Northen T."/>
            <person name="Drula E."/>
            <person name="Henrissat B."/>
            <person name="Hsieh H.M."/>
            <person name="Youens-Clark K."/>
            <person name="Lutzoni F."/>
            <person name="Miadlikowska J."/>
            <person name="Eastwood D.C."/>
            <person name="Hamelin R.C."/>
            <person name="Grigoriev I.V."/>
            <person name="U'Ren J.M."/>
        </authorList>
    </citation>
    <scope>NUCLEOTIDE SEQUENCE [LARGE SCALE GENOMIC DNA]</scope>
    <source>
        <strain evidence="1 2">CBS 119005</strain>
    </source>
</reference>
<name>A0ACB9Z699_9PEZI</name>
<gene>
    <name evidence="1" type="ORF">F4820DRAFT_215256</name>
</gene>
<evidence type="ECO:0000313" key="1">
    <source>
        <dbReference type="EMBL" id="KAI4867294.1"/>
    </source>
</evidence>
<comment type="caution">
    <text evidence="1">The sequence shown here is derived from an EMBL/GenBank/DDBJ whole genome shotgun (WGS) entry which is preliminary data.</text>
</comment>
<protein>
    <submittedName>
        <fullName evidence="1">Uncharacterized protein</fullName>
    </submittedName>
</protein>
<proteinExistence type="predicted"/>
<dbReference type="EMBL" id="MU393449">
    <property type="protein sequence ID" value="KAI4867294.1"/>
    <property type="molecule type" value="Genomic_DNA"/>
</dbReference>
<evidence type="ECO:0000313" key="2">
    <source>
        <dbReference type="Proteomes" id="UP001497700"/>
    </source>
</evidence>
<dbReference type="Proteomes" id="UP001497700">
    <property type="component" value="Unassembled WGS sequence"/>
</dbReference>
<keyword evidence="2" id="KW-1185">Reference proteome</keyword>
<organism evidence="1 2">
    <name type="scientific">Hypoxylon rubiginosum</name>
    <dbReference type="NCBI Taxonomy" id="110542"/>
    <lineage>
        <taxon>Eukaryota</taxon>
        <taxon>Fungi</taxon>
        <taxon>Dikarya</taxon>
        <taxon>Ascomycota</taxon>
        <taxon>Pezizomycotina</taxon>
        <taxon>Sordariomycetes</taxon>
        <taxon>Xylariomycetidae</taxon>
        <taxon>Xylariales</taxon>
        <taxon>Hypoxylaceae</taxon>
        <taxon>Hypoxylon</taxon>
    </lineage>
</organism>
<sequence>MTTPVSGSSLPQARDVHQHNHFHNSRDGHHHSHIHTHHNNHHHHARSPHGQHQDQDHASTSTSNSKRGHKRTDSEPTIIVETVSVLQLIDSTGSTLTLQTLSPSKPASALPATTTAATASDAIVDPSSGVVSALGLPTSYPGTSDDEGDGLQSPSTSLSAVDPTAAPSGSSMPTSFPTLSYSPLTSAPLSGSPVFPSLAGVTNTTQVPTSSLFPNSTASSIHPFSVESFNSSSSSSVSVLASSSSGGSFSSGSLSSATTTTTSSLKSASTTFGSFGTASATETGDGNFGAGGDAQPSSSSTAAAGADSGSSDGPGAATVAGSVLGGVAALAFLLILALGLLRWKKRQNTLRLMRGSTNERGPGGVLVGNSGPGGGPGGAGMSERRSIPFAIPAALASLTGHNRFSGRSAASVDGGERGFSKISGRKLPPVLQFGGDGYSDPRDTVLSDQSVEYRDSQAFPGLMGAGPTRLAVGTPMRPDSGIPVFNAGPARTPVREQGPFTPYTDTSPLEPPPRDPLGRSHPSHDGSSRSHLSVSRFTEEL</sequence>